<dbReference type="Proteomes" id="UP000324222">
    <property type="component" value="Unassembled WGS sequence"/>
</dbReference>
<evidence type="ECO:0000313" key="2">
    <source>
        <dbReference type="Proteomes" id="UP000324222"/>
    </source>
</evidence>
<dbReference type="EMBL" id="VSRR010001954">
    <property type="protein sequence ID" value="MPC28710.1"/>
    <property type="molecule type" value="Genomic_DNA"/>
</dbReference>
<name>A0A5B7E420_PORTR</name>
<protein>
    <submittedName>
        <fullName evidence="1">Uncharacterized protein</fullName>
    </submittedName>
</protein>
<dbReference type="AlphaFoldDB" id="A0A5B7E420"/>
<sequence length="65" mass="7416">MPGVPHNTPPLHLISKPGNAADDAPHLNDCSMICTSPALYIISHYIRYRKLMCEKLRITFKHKKM</sequence>
<reference evidence="1 2" key="1">
    <citation type="submission" date="2019-05" db="EMBL/GenBank/DDBJ databases">
        <title>Another draft genome of Portunus trituberculatus and its Hox gene families provides insights of decapod evolution.</title>
        <authorList>
            <person name="Jeong J.-H."/>
            <person name="Song I."/>
            <person name="Kim S."/>
            <person name="Choi T."/>
            <person name="Kim D."/>
            <person name="Ryu S."/>
            <person name="Kim W."/>
        </authorList>
    </citation>
    <scope>NUCLEOTIDE SEQUENCE [LARGE SCALE GENOMIC DNA]</scope>
    <source>
        <tissue evidence="1">Muscle</tissue>
    </source>
</reference>
<organism evidence="1 2">
    <name type="scientific">Portunus trituberculatus</name>
    <name type="common">Swimming crab</name>
    <name type="synonym">Neptunus trituberculatus</name>
    <dbReference type="NCBI Taxonomy" id="210409"/>
    <lineage>
        <taxon>Eukaryota</taxon>
        <taxon>Metazoa</taxon>
        <taxon>Ecdysozoa</taxon>
        <taxon>Arthropoda</taxon>
        <taxon>Crustacea</taxon>
        <taxon>Multicrustacea</taxon>
        <taxon>Malacostraca</taxon>
        <taxon>Eumalacostraca</taxon>
        <taxon>Eucarida</taxon>
        <taxon>Decapoda</taxon>
        <taxon>Pleocyemata</taxon>
        <taxon>Brachyura</taxon>
        <taxon>Eubrachyura</taxon>
        <taxon>Portunoidea</taxon>
        <taxon>Portunidae</taxon>
        <taxon>Portuninae</taxon>
        <taxon>Portunus</taxon>
    </lineage>
</organism>
<accession>A0A5B7E420</accession>
<gene>
    <name evidence="1" type="ORF">E2C01_021920</name>
</gene>
<evidence type="ECO:0000313" key="1">
    <source>
        <dbReference type="EMBL" id="MPC28710.1"/>
    </source>
</evidence>
<proteinExistence type="predicted"/>
<comment type="caution">
    <text evidence="1">The sequence shown here is derived from an EMBL/GenBank/DDBJ whole genome shotgun (WGS) entry which is preliminary data.</text>
</comment>
<keyword evidence="2" id="KW-1185">Reference proteome</keyword>